<evidence type="ECO:0000313" key="3">
    <source>
        <dbReference type="Proteomes" id="UP001454036"/>
    </source>
</evidence>
<sequence>MAWLKDWVRSSSPESNPYSSSLRSSAVLAPARLDSTWTDPSSSLFSKRSLAWIASSRSLRSVSFSRLKASLSCLAKFLSTFTPSSSASRESVLRMLATYLSFRESKSRVRALRRRQRVPSVPAPAGGYGRRSHWPLHLKSEAPCRTKVQPLGGRRIAMKRNP</sequence>
<evidence type="ECO:0000256" key="1">
    <source>
        <dbReference type="SAM" id="MobiDB-lite"/>
    </source>
</evidence>
<keyword evidence="3" id="KW-1185">Reference proteome</keyword>
<accession>A0AAV3PY55</accession>
<protein>
    <submittedName>
        <fullName evidence="2">Uncharacterized protein</fullName>
    </submittedName>
</protein>
<name>A0AAV3PY55_LITER</name>
<proteinExistence type="predicted"/>
<comment type="caution">
    <text evidence="2">The sequence shown here is derived from an EMBL/GenBank/DDBJ whole genome shotgun (WGS) entry which is preliminary data.</text>
</comment>
<dbReference type="EMBL" id="BAABME010002859">
    <property type="protein sequence ID" value="GAA0156414.1"/>
    <property type="molecule type" value="Genomic_DNA"/>
</dbReference>
<organism evidence="2 3">
    <name type="scientific">Lithospermum erythrorhizon</name>
    <name type="common">Purple gromwell</name>
    <name type="synonym">Lithospermum officinale var. erythrorhizon</name>
    <dbReference type="NCBI Taxonomy" id="34254"/>
    <lineage>
        <taxon>Eukaryota</taxon>
        <taxon>Viridiplantae</taxon>
        <taxon>Streptophyta</taxon>
        <taxon>Embryophyta</taxon>
        <taxon>Tracheophyta</taxon>
        <taxon>Spermatophyta</taxon>
        <taxon>Magnoliopsida</taxon>
        <taxon>eudicotyledons</taxon>
        <taxon>Gunneridae</taxon>
        <taxon>Pentapetalae</taxon>
        <taxon>asterids</taxon>
        <taxon>lamiids</taxon>
        <taxon>Boraginales</taxon>
        <taxon>Boraginaceae</taxon>
        <taxon>Boraginoideae</taxon>
        <taxon>Lithospermeae</taxon>
        <taxon>Lithospermum</taxon>
    </lineage>
</organism>
<dbReference type="Proteomes" id="UP001454036">
    <property type="component" value="Unassembled WGS sequence"/>
</dbReference>
<evidence type="ECO:0000313" key="2">
    <source>
        <dbReference type="EMBL" id="GAA0156414.1"/>
    </source>
</evidence>
<feature type="compositionally biased region" description="Low complexity" evidence="1">
    <location>
        <begin position="10"/>
        <end position="23"/>
    </location>
</feature>
<feature type="region of interest" description="Disordered" evidence="1">
    <location>
        <begin position="1"/>
        <end position="23"/>
    </location>
</feature>
<dbReference type="AlphaFoldDB" id="A0AAV3PY55"/>
<gene>
    <name evidence="2" type="ORF">LIER_13923</name>
</gene>
<reference evidence="2 3" key="1">
    <citation type="submission" date="2024-01" db="EMBL/GenBank/DDBJ databases">
        <title>The complete chloroplast genome sequence of Lithospermum erythrorhizon: insights into the phylogenetic relationship among Boraginaceae species and the maternal lineages of purple gromwells.</title>
        <authorList>
            <person name="Okada T."/>
            <person name="Watanabe K."/>
        </authorList>
    </citation>
    <scope>NUCLEOTIDE SEQUENCE [LARGE SCALE GENOMIC DNA]</scope>
</reference>